<dbReference type="EMBL" id="PVTH01000005">
    <property type="protein sequence ID" value="PRY52717.1"/>
    <property type="molecule type" value="Genomic_DNA"/>
</dbReference>
<name>A0A2T0U472_9SPHI</name>
<dbReference type="AlphaFoldDB" id="A0A2T0U472"/>
<gene>
    <name evidence="1" type="ORF">B0I27_105185</name>
</gene>
<sequence length="100" mass="11588">MYNLFISGSDEDFEGTPFEIDQSRAFEHTNGELKSSYEALTANQVNELKKHPCIFAYETGSEKPPKYGMLKGVKKRQKMLLIEYEIISLTRFLTVYCKHN</sequence>
<organism evidence="1 2">
    <name type="scientific">Arcticibacter pallidicorallinus</name>
    <dbReference type="NCBI Taxonomy" id="1259464"/>
    <lineage>
        <taxon>Bacteria</taxon>
        <taxon>Pseudomonadati</taxon>
        <taxon>Bacteroidota</taxon>
        <taxon>Sphingobacteriia</taxon>
        <taxon>Sphingobacteriales</taxon>
        <taxon>Sphingobacteriaceae</taxon>
        <taxon>Arcticibacter</taxon>
    </lineage>
</organism>
<keyword evidence="2" id="KW-1185">Reference proteome</keyword>
<dbReference type="Proteomes" id="UP000238034">
    <property type="component" value="Unassembled WGS sequence"/>
</dbReference>
<reference evidence="1 2" key="1">
    <citation type="submission" date="2018-03" db="EMBL/GenBank/DDBJ databases">
        <title>Genomic Encyclopedia of Type Strains, Phase III (KMG-III): the genomes of soil and plant-associated and newly described type strains.</title>
        <authorList>
            <person name="Whitman W."/>
        </authorList>
    </citation>
    <scope>NUCLEOTIDE SEQUENCE [LARGE SCALE GENOMIC DNA]</scope>
    <source>
        <strain evidence="1 2">CGMCC 1.9313</strain>
    </source>
</reference>
<evidence type="ECO:0000313" key="2">
    <source>
        <dbReference type="Proteomes" id="UP000238034"/>
    </source>
</evidence>
<comment type="caution">
    <text evidence="1">The sequence shown here is derived from an EMBL/GenBank/DDBJ whole genome shotgun (WGS) entry which is preliminary data.</text>
</comment>
<evidence type="ECO:0000313" key="1">
    <source>
        <dbReference type="EMBL" id="PRY52717.1"/>
    </source>
</evidence>
<accession>A0A2T0U472</accession>
<proteinExistence type="predicted"/>
<protein>
    <submittedName>
        <fullName evidence="1">Uncharacterized protein</fullName>
    </submittedName>
</protein>